<protein>
    <submittedName>
        <fullName evidence="3">Tripartite tricarboxylate transporter TctB family protein</fullName>
    </submittedName>
</protein>
<dbReference type="Pfam" id="PF07331">
    <property type="entry name" value="TctB"/>
    <property type="match status" value="1"/>
</dbReference>
<gene>
    <name evidence="3" type="ORF">PY32053_00992</name>
</gene>
<sequence length="186" mass="19742">MSREAPEIIQVDLPAHQPAPPVPPPSNPWLGRERLAGVSLVVFGLFALWAGADLPFRGEGGVGSGLLPRALSIIIIVLGVIQIVVTWKDRPESTGTWPIRDMVPVLIGVFLFAITIRGHDFGAFKVPVLGMAVATPLSIILAGLAAKDARPGELVIFAVILTAVCIALFRYALGLSLPVAPWLIGY</sequence>
<feature type="transmembrane region" description="Helical" evidence="1">
    <location>
        <begin position="35"/>
        <end position="54"/>
    </location>
</feature>
<evidence type="ECO:0000256" key="1">
    <source>
        <dbReference type="SAM" id="Phobius"/>
    </source>
</evidence>
<dbReference type="InterPro" id="IPR009936">
    <property type="entry name" value="DUF1468"/>
</dbReference>
<dbReference type="Proteomes" id="UP000272010">
    <property type="component" value="Chromosome"/>
</dbReference>
<feature type="transmembrane region" description="Helical" evidence="1">
    <location>
        <begin position="154"/>
        <end position="173"/>
    </location>
</feature>
<keyword evidence="1" id="KW-0472">Membrane</keyword>
<name>A0A386UJC2_9RHOB</name>
<feature type="transmembrane region" description="Helical" evidence="1">
    <location>
        <begin position="66"/>
        <end position="87"/>
    </location>
</feature>
<accession>A0A386UJC2</accession>
<dbReference type="RefSeq" id="WP_199722246.1">
    <property type="nucleotide sequence ID" value="NZ_CALTWI010000093.1"/>
</dbReference>
<evidence type="ECO:0000313" key="4">
    <source>
        <dbReference type="Proteomes" id="UP000272010"/>
    </source>
</evidence>
<dbReference type="EMBL" id="CP031078">
    <property type="protein sequence ID" value="AYF00651.1"/>
    <property type="molecule type" value="Genomic_DNA"/>
</dbReference>
<feature type="domain" description="DUF1468" evidence="2">
    <location>
        <begin position="35"/>
        <end position="178"/>
    </location>
</feature>
<evidence type="ECO:0000259" key="2">
    <source>
        <dbReference type="Pfam" id="PF07331"/>
    </source>
</evidence>
<organism evidence="3 4">
    <name type="scientific">Paracoccus yeei</name>
    <dbReference type="NCBI Taxonomy" id="147645"/>
    <lineage>
        <taxon>Bacteria</taxon>
        <taxon>Pseudomonadati</taxon>
        <taxon>Pseudomonadota</taxon>
        <taxon>Alphaproteobacteria</taxon>
        <taxon>Rhodobacterales</taxon>
        <taxon>Paracoccaceae</taxon>
        <taxon>Paracoccus</taxon>
    </lineage>
</organism>
<feature type="transmembrane region" description="Helical" evidence="1">
    <location>
        <begin position="99"/>
        <end position="116"/>
    </location>
</feature>
<feature type="transmembrane region" description="Helical" evidence="1">
    <location>
        <begin position="128"/>
        <end position="147"/>
    </location>
</feature>
<proteinExistence type="predicted"/>
<keyword evidence="1" id="KW-0812">Transmembrane</keyword>
<evidence type="ECO:0000313" key="3">
    <source>
        <dbReference type="EMBL" id="AYF00651.1"/>
    </source>
</evidence>
<dbReference type="AlphaFoldDB" id="A0A386UJC2"/>
<reference evidence="4" key="1">
    <citation type="submission" date="2018-07" db="EMBL/GenBank/DDBJ databases">
        <title>Genome Structure of the Opportunistic Pathogen Paracoccus yeei (Alphaproteobacteria) and Identification of Putative Virulence Factors.</title>
        <authorList>
            <person name="Lasek R."/>
            <person name="Szuplewska M."/>
            <person name="Mitura M."/>
            <person name="Decewicz P."/>
            <person name="Chmielowska C."/>
            <person name="Pawlot A."/>
            <person name="Sentkowska D."/>
            <person name="Czarnecki J."/>
            <person name="Bartosik D."/>
        </authorList>
    </citation>
    <scope>NUCLEOTIDE SEQUENCE [LARGE SCALE GENOMIC DNA]</scope>
    <source>
        <strain evidence="4">CCUG 32053</strain>
    </source>
</reference>
<keyword evidence="1" id="KW-1133">Transmembrane helix</keyword>